<protein>
    <recommendedName>
        <fullName evidence="5">Variant surface glycoprotein (VSG)</fullName>
    </recommendedName>
</protein>
<keyword evidence="4" id="KW-1185">Reference proteome</keyword>
<evidence type="ECO:0000256" key="2">
    <source>
        <dbReference type="SAM" id="SignalP"/>
    </source>
</evidence>
<dbReference type="Proteomes" id="UP000009027">
    <property type="component" value="Unassembled WGS sequence"/>
</dbReference>
<reference evidence="3 4" key="1">
    <citation type="journal article" date="2012" name="Proc. Natl. Acad. Sci. U.S.A.">
        <title>Antigenic diversity is generated by distinct evolutionary mechanisms in African trypanosome species.</title>
        <authorList>
            <person name="Jackson A.P."/>
            <person name="Berry A."/>
            <person name="Aslett M."/>
            <person name="Allison H.C."/>
            <person name="Burton P."/>
            <person name="Vavrova-Anderson J."/>
            <person name="Brown R."/>
            <person name="Browne H."/>
            <person name="Corton N."/>
            <person name="Hauser H."/>
            <person name="Gamble J."/>
            <person name="Gilderthorp R."/>
            <person name="Marcello L."/>
            <person name="McQuillan J."/>
            <person name="Otto T.D."/>
            <person name="Quail M.A."/>
            <person name="Sanders M.J."/>
            <person name="van Tonder A."/>
            <person name="Ginger M.L."/>
            <person name="Field M.C."/>
            <person name="Barry J.D."/>
            <person name="Hertz-Fowler C."/>
            <person name="Berriman M."/>
        </authorList>
    </citation>
    <scope>NUCLEOTIDE SEQUENCE</scope>
    <source>
        <strain evidence="3 4">Y486</strain>
    </source>
</reference>
<evidence type="ECO:0008006" key="5">
    <source>
        <dbReference type="Google" id="ProtNLM"/>
    </source>
</evidence>
<sequence>MRMLRAELVFCVLLALALGTERAEGTSAAKGALLLDAADKICAVHRALTLMAQEAEGVVSGEAARLIGPHDFDASDAGDRELLRNVTLARAVDWQARNAVERNAAHGAQAGSGAYENAAADLLHTIAEQDATRLRALERAATTAAHARGFARQVKEMVLIFHGYTKGTVTATQGPKDAQYSCIVNNAQPSAATRYELPTSCTEDKATANQTETARGALTTAITQLEDILGKTNNDRAFSADADCRLTVQNGESTHGAGLTQEGVTWGGILHLKRDGSNKPYLEWAGGTAPNAAGGALKGLVDTYTEMKQALQQETQPCNTQLDLPGAKTTDLCGKKADASKAKAALAQLAATAAGAAERALHEATNKQAEENKRKEGARTRAGAATKDTKPAEGTQTDDEACVQGHAEYDAATGKTTCVHAQRETRSTAQRLGTLASAALAFALAQHTRTPH</sequence>
<proteinExistence type="predicted"/>
<name>F9WNZ0_TRYVY</name>
<feature type="chain" id="PRO_5003390633" description="Variant surface glycoprotein (VSG)" evidence="2">
    <location>
        <begin position="20"/>
        <end position="452"/>
    </location>
</feature>
<evidence type="ECO:0000313" key="3">
    <source>
        <dbReference type="EMBL" id="CCD19262.1"/>
    </source>
</evidence>
<dbReference type="EMBL" id="CAEX01003047">
    <property type="protein sequence ID" value="CCD19262.1"/>
    <property type="molecule type" value="Genomic_DNA"/>
</dbReference>
<dbReference type="AlphaFoldDB" id="F9WNZ0"/>
<feature type="compositionally biased region" description="Basic and acidic residues" evidence="1">
    <location>
        <begin position="360"/>
        <end position="379"/>
    </location>
</feature>
<evidence type="ECO:0000313" key="4">
    <source>
        <dbReference type="Proteomes" id="UP000009027"/>
    </source>
</evidence>
<feature type="region of interest" description="Disordered" evidence="1">
    <location>
        <begin position="360"/>
        <end position="400"/>
    </location>
</feature>
<organism evidence="3 4">
    <name type="scientific">Trypanosoma vivax (strain Y486)</name>
    <dbReference type="NCBI Taxonomy" id="1055687"/>
    <lineage>
        <taxon>Eukaryota</taxon>
        <taxon>Discoba</taxon>
        <taxon>Euglenozoa</taxon>
        <taxon>Kinetoplastea</taxon>
        <taxon>Metakinetoplastina</taxon>
        <taxon>Trypanosomatida</taxon>
        <taxon>Trypanosomatidae</taxon>
        <taxon>Trypanosoma</taxon>
        <taxon>Duttonella</taxon>
    </lineage>
</organism>
<gene>
    <name evidence="3" type="ORF">TvY486_0019510</name>
</gene>
<feature type="signal peptide" evidence="2">
    <location>
        <begin position="1"/>
        <end position="19"/>
    </location>
</feature>
<dbReference type="VEuPathDB" id="TriTrypDB:TvY486_0019510"/>
<accession>F9WNZ0</accession>
<keyword evidence="2" id="KW-0732">Signal</keyword>
<evidence type="ECO:0000256" key="1">
    <source>
        <dbReference type="SAM" id="MobiDB-lite"/>
    </source>
</evidence>